<dbReference type="PANTHER" id="PTHR34297:SF1">
    <property type="entry name" value="ASP23_GLS24 FAMILY ENVELOPE STRESS RESPONSE PROTEIN"/>
    <property type="match status" value="1"/>
</dbReference>
<dbReference type="OrthoDB" id="5429664at2"/>
<evidence type="ECO:0000256" key="1">
    <source>
        <dbReference type="ARBA" id="ARBA00005721"/>
    </source>
</evidence>
<dbReference type="SUPFAM" id="SSF52540">
    <property type="entry name" value="P-loop containing nucleoside triphosphate hydrolases"/>
    <property type="match status" value="1"/>
</dbReference>
<gene>
    <name evidence="2" type="ORF">FQB35_12655</name>
</gene>
<dbReference type="Pfam" id="PF03780">
    <property type="entry name" value="Asp23"/>
    <property type="match status" value="1"/>
</dbReference>
<dbReference type="PANTHER" id="PTHR34297">
    <property type="entry name" value="HYPOTHETICAL CYTOSOLIC PROTEIN-RELATED"/>
    <property type="match status" value="1"/>
</dbReference>
<protein>
    <submittedName>
        <fullName evidence="2">Asp23/Gls24 family envelope stress response protein</fullName>
    </submittedName>
</protein>
<evidence type="ECO:0000313" key="2">
    <source>
        <dbReference type="EMBL" id="QEK13101.1"/>
    </source>
</evidence>
<keyword evidence="3" id="KW-1185">Reference proteome</keyword>
<dbReference type="EMBL" id="CP042243">
    <property type="protein sequence ID" value="QEK13101.1"/>
    <property type="molecule type" value="Genomic_DNA"/>
</dbReference>
<dbReference type="InterPro" id="IPR027417">
    <property type="entry name" value="P-loop_NTPase"/>
</dbReference>
<dbReference type="InterPro" id="IPR005531">
    <property type="entry name" value="Asp23"/>
</dbReference>
<dbReference type="RefSeq" id="WP_148810273.1">
    <property type="nucleotide sequence ID" value="NZ_CP042243.1"/>
</dbReference>
<name>A0A5C0SFF3_CRATE</name>
<comment type="similarity">
    <text evidence="1">Belongs to the asp23 family.</text>
</comment>
<evidence type="ECO:0000313" key="3">
    <source>
        <dbReference type="Proteomes" id="UP000324646"/>
    </source>
</evidence>
<reference evidence="2 3" key="1">
    <citation type="submission" date="2019-07" db="EMBL/GenBank/DDBJ databases">
        <title>Complete genome of Crassaminicella thermophila SY095.</title>
        <authorList>
            <person name="Li X."/>
        </authorList>
    </citation>
    <scope>NUCLEOTIDE SEQUENCE [LARGE SCALE GENOMIC DNA]</scope>
    <source>
        <strain evidence="2 3">SY095</strain>
    </source>
</reference>
<accession>A0A5C0SFF3</accession>
<dbReference type="Proteomes" id="UP000324646">
    <property type="component" value="Chromosome"/>
</dbReference>
<proteinExistence type="inferred from homology"/>
<sequence>MKVIALVGASGTGKSYRAINLAHEKNIDYIIDDGLFIKRNKIIAGKSAKRQSTMVTAVKTALFTHKDHREEVRAAIQREQPKGILILGTSKKMVDKIALHLNIGNVEEYVYIEEISSEEERKIAKKQRHELGKHVIPVPTFEIKKDFSGYFIDPLKILRRKKDDTVQISEKSIVRPTFSYMGKYTISDKVISDLVNHAAKQLEGVHKISRVDIRNYSNGIVIDVEIIMVYGNDLRKLSRMVQDNIKEEVEYMTALNILAMNIYVKKIIII</sequence>
<organism evidence="2 3">
    <name type="scientific">Crassaminicella thermophila</name>
    <dbReference type="NCBI Taxonomy" id="2599308"/>
    <lineage>
        <taxon>Bacteria</taxon>
        <taxon>Bacillati</taxon>
        <taxon>Bacillota</taxon>
        <taxon>Clostridia</taxon>
        <taxon>Eubacteriales</taxon>
        <taxon>Clostridiaceae</taxon>
        <taxon>Crassaminicella</taxon>
    </lineage>
</organism>
<dbReference type="AlphaFoldDB" id="A0A5C0SFF3"/>
<dbReference type="KEGG" id="crs:FQB35_12655"/>